<organism evidence="2 3">
    <name type="scientific">Trametes pubescens</name>
    <name type="common">White-rot fungus</name>
    <dbReference type="NCBI Taxonomy" id="154538"/>
    <lineage>
        <taxon>Eukaryota</taxon>
        <taxon>Fungi</taxon>
        <taxon>Dikarya</taxon>
        <taxon>Basidiomycota</taxon>
        <taxon>Agaricomycotina</taxon>
        <taxon>Agaricomycetes</taxon>
        <taxon>Polyporales</taxon>
        <taxon>Polyporaceae</taxon>
        <taxon>Trametes</taxon>
    </lineage>
</organism>
<accession>A0A1M2W1E5</accession>
<dbReference type="Proteomes" id="UP000184267">
    <property type="component" value="Unassembled WGS sequence"/>
</dbReference>
<gene>
    <name evidence="2" type="ORF">TRAPUB_9851</name>
</gene>
<evidence type="ECO:0000313" key="3">
    <source>
        <dbReference type="Proteomes" id="UP000184267"/>
    </source>
</evidence>
<proteinExistence type="predicted"/>
<sequence>MTMTVRDTPRSGTVPAASHPLLGRNQRLEPRTGYATAARWRTYQRKRPRSRAAREDSQFLYEGLPYSPQTVSQRRGCDGGA</sequence>
<dbReference type="AlphaFoldDB" id="A0A1M2W1E5"/>
<evidence type="ECO:0000256" key="1">
    <source>
        <dbReference type="SAM" id="MobiDB-lite"/>
    </source>
</evidence>
<reference evidence="2 3" key="1">
    <citation type="submission" date="2016-10" db="EMBL/GenBank/DDBJ databases">
        <title>Genome sequence of the basidiomycete white-rot fungus Trametes pubescens.</title>
        <authorList>
            <person name="Makela M.R."/>
            <person name="Granchi Z."/>
            <person name="Peng M."/>
            <person name="De Vries R.P."/>
            <person name="Grigoriev I."/>
            <person name="Riley R."/>
            <person name="Hilden K."/>
        </authorList>
    </citation>
    <scope>NUCLEOTIDE SEQUENCE [LARGE SCALE GENOMIC DNA]</scope>
    <source>
        <strain evidence="2 3">FBCC735</strain>
    </source>
</reference>
<feature type="region of interest" description="Disordered" evidence="1">
    <location>
        <begin position="1"/>
        <end position="81"/>
    </location>
</feature>
<evidence type="ECO:0000313" key="2">
    <source>
        <dbReference type="EMBL" id="OJT13600.1"/>
    </source>
</evidence>
<keyword evidence="3" id="KW-1185">Reference proteome</keyword>
<feature type="compositionally biased region" description="Basic residues" evidence="1">
    <location>
        <begin position="42"/>
        <end position="51"/>
    </location>
</feature>
<name>A0A1M2W1E5_TRAPU</name>
<comment type="caution">
    <text evidence="2">The sequence shown here is derived from an EMBL/GenBank/DDBJ whole genome shotgun (WGS) entry which is preliminary data.</text>
</comment>
<protein>
    <submittedName>
        <fullName evidence="2">Uncharacterized protein</fullName>
    </submittedName>
</protein>
<dbReference type="EMBL" id="MNAD01000380">
    <property type="protein sequence ID" value="OJT13600.1"/>
    <property type="molecule type" value="Genomic_DNA"/>
</dbReference>